<dbReference type="InterPro" id="IPR011990">
    <property type="entry name" value="TPR-like_helical_dom_sf"/>
</dbReference>
<feature type="region of interest" description="Disordered" evidence="6">
    <location>
        <begin position="155"/>
        <end position="187"/>
    </location>
</feature>
<dbReference type="SUPFAM" id="SSF50249">
    <property type="entry name" value="Nucleic acid-binding proteins"/>
    <property type="match status" value="2"/>
</dbReference>
<evidence type="ECO:0000259" key="7">
    <source>
        <dbReference type="SMART" id="SM00955"/>
    </source>
</evidence>
<dbReference type="Pfam" id="PF00773">
    <property type="entry name" value="RNB"/>
    <property type="match status" value="1"/>
</dbReference>
<dbReference type="CDD" id="cd18808">
    <property type="entry name" value="SF1_C_Upf1"/>
    <property type="match status" value="1"/>
</dbReference>
<dbReference type="Pfam" id="PF13087">
    <property type="entry name" value="AAA_12"/>
    <property type="match status" value="1"/>
</dbReference>
<evidence type="ECO:0000256" key="5">
    <source>
        <dbReference type="ARBA" id="ARBA00022840"/>
    </source>
</evidence>
<keyword evidence="5" id="KW-0067">ATP-binding</keyword>
<accession>A0ABD3W4B9</accession>
<evidence type="ECO:0000313" key="9">
    <source>
        <dbReference type="Proteomes" id="UP001634394"/>
    </source>
</evidence>
<dbReference type="InterPro" id="IPR041677">
    <property type="entry name" value="DNA2/NAM7_AAA_11"/>
</dbReference>
<dbReference type="EMBL" id="JBJQND010000008">
    <property type="protein sequence ID" value="KAL3868501.1"/>
    <property type="molecule type" value="Genomic_DNA"/>
</dbReference>
<evidence type="ECO:0000256" key="2">
    <source>
        <dbReference type="ARBA" id="ARBA00022741"/>
    </source>
</evidence>
<feature type="compositionally biased region" description="Basic and acidic residues" evidence="6">
    <location>
        <begin position="502"/>
        <end position="514"/>
    </location>
</feature>
<dbReference type="Proteomes" id="UP001634394">
    <property type="component" value="Unassembled WGS sequence"/>
</dbReference>
<dbReference type="PROSITE" id="PS01175">
    <property type="entry name" value="RIBONUCLEASE_II"/>
    <property type="match status" value="1"/>
</dbReference>
<feature type="compositionally biased region" description="Basic residues" evidence="6">
    <location>
        <begin position="2314"/>
        <end position="2326"/>
    </location>
</feature>
<keyword evidence="4" id="KW-0347">Helicase</keyword>
<feature type="region of interest" description="Disordered" evidence="6">
    <location>
        <begin position="2313"/>
        <end position="2332"/>
    </location>
</feature>
<dbReference type="Gene3D" id="3.40.50.300">
    <property type="entry name" value="P-loop containing nucleotide triphosphate hydrolases"/>
    <property type="match status" value="2"/>
</dbReference>
<reference evidence="8 9" key="1">
    <citation type="submission" date="2024-11" db="EMBL/GenBank/DDBJ databases">
        <title>Chromosome-level genome assembly of the freshwater bivalve Anodonta woodiana.</title>
        <authorList>
            <person name="Chen X."/>
        </authorList>
    </citation>
    <scope>NUCLEOTIDE SEQUENCE [LARGE SCALE GENOMIC DNA]</scope>
    <source>
        <strain evidence="8">MN2024</strain>
        <tissue evidence="8">Gills</tissue>
    </source>
</reference>
<dbReference type="SUPFAM" id="SSF52540">
    <property type="entry name" value="P-loop containing nucleoside triphosphate hydrolases"/>
    <property type="match status" value="1"/>
</dbReference>
<feature type="domain" description="RNB" evidence="7">
    <location>
        <begin position="978"/>
        <end position="1342"/>
    </location>
</feature>
<dbReference type="SUPFAM" id="SSF48452">
    <property type="entry name" value="TPR-like"/>
    <property type="match status" value="1"/>
</dbReference>
<protein>
    <recommendedName>
        <fullName evidence="7">RNB domain-containing protein</fullName>
    </recommendedName>
</protein>
<dbReference type="InterPro" id="IPR050534">
    <property type="entry name" value="Coronavir_polyprotein_1ab"/>
</dbReference>
<comment type="similarity">
    <text evidence="1">Belongs to the DNA2/NAM7 helicase family.</text>
</comment>
<dbReference type="Gene3D" id="1.25.40.10">
    <property type="entry name" value="Tetratricopeptide repeat domain"/>
    <property type="match status" value="1"/>
</dbReference>
<feature type="compositionally biased region" description="Polar residues" evidence="6">
    <location>
        <begin position="622"/>
        <end position="632"/>
    </location>
</feature>
<dbReference type="Pfam" id="PF25049">
    <property type="entry name" value="OB_HELZ2"/>
    <property type="match status" value="1"/>
</dbReference>
<keyword evidence="9" id="KW-1185">Reference proteome</keyword>
<dbReference type="GO" id="GO:0005524">
    <property type="term" value="F:ATP binding"/>
    <property type="evidence" value="ECO:0007669"/>
    <property type="project" value="UniProtKB-KW"/>
</dbReference>
<dbReference type="InterPro" id="IPR027417">
    <property type="entry name" value="P-loop_NTPase"/>
</dbReference>
<dbReference type="InterPro" id="IPR047187">
    <property type="entry name" value="SF1_C_Upf1"/>
</dbReference>
<organism evidence="8 9">
    <name type="scientific">Sinanodonta woodiana</name>
    <name type="common">Chinese pond mussel</name>
    <name type="synonym">Anodonta woodiana</name>
    <dbReference type="NCBI Taxonomy" id="1069815"/>
    <lineage>
        <taxon>Eukaryota</taxon>
        <taxon>Metazoa</taxon>
        <taxon>Spiralia</taxon>
        <taxon>Lophotrochozoa</taxon>
        <taxon>Mollusca</taxon>
        <taxon>Bivalvia</taxon>
        <taxon>Autobranchia</taxon>
        <taxon>Heteroconchia</taxon>
        <taxon>Palaeoheterodonta</taxon>
        <taxon>Unionida</taxon>
        <taxon>Unionoidea</taxon>
        <taxon>Unionidae</taxon>
        <taxon>Unioninae</taxon>
        <taxon>Sinanodonta</taxon>
    </lineage>
</organism>
<gene>
    <name evidence="8" type="ORF">ACJMK2_041302</name>
</gene>
<evidence type="ECO:0000256" key="4">
    <source>
        <dbReference type="ARBA" id="ARBA00022806"/>
    </source>
</evidence>
<dbReference type="GO" id="GO:0016787">
    <property type="term" value="F:hydrolase activity"/>
    <property type="evidence" value="ECO:0007669"/>
    <property type="project" value="UniProtKB-KW"/>
</dbReference>
<dbReference type="InterPro" id="IPR012340">
    <property type="entry name" value="NA-bd_OB-fold"/>
</dbReference>
<name>A0ABD3W4B9_SINWO</name>
<evidence type="ECO:0000313" key="8">
    <source>
        <dbReference type="EMBL" id="KAL3868501.1"/>
    </source>
</evidence>
<dbReference type="InterPro" id="IPR056787">
    <property type="entry name" value="OB_HELZ2"/>
</dbReference>
<dbReference type="Pfam" id="PF13086">
    <property type="entry name" value="AAA_11"/>
    <property type="match status" value="1"/>
</dbReference>
<keyword evidence="2" id="KW-0547">Nucleotide-binding</keyword>
<dbReference type="PANTHER" id="PTHR43788">
    <property type="entry name" value="DNA2/NAM7 HELICASE FAMILY MEMBER"/>
    <property type="match status" value="1"/>
</dbReference>
<dbReference type="InterPro" id="IPR041679">
    <property type="entry name" value="DNA2/NAM7-like_C"/>
</dbReference>
<feature type="compositionally biased region" description="Basic and acidic residues" evidence="6">
    <location>
        <begin position="155"/>
        <end position="164"/>
    </location>
</feature>
<dbReference type="FunFam" id="3.40.50.300:FF:001313">
    <property type="entry name" value="Helicase with zinc finger domain 2"/>
    <property type="match status" value="1"/>
</dbReference>
<feature type="compositionally biased region" description="Polar residues" evidence="6">
    <location>
        <begin position="538"/>
        <end position="592"/>
    </location>
</feature>
<dbReference type="InterPro" id="IPR022966">
    <property type="entry name" value="RNase_II/R_CS"/>
</dbReference>
<evidence type="ECO:0000256" key="3">
    <source>
        <dbReference type="ARBA" id="ARBA00022801"/>
    </source>
</evidence>
<evidence type="ECO:0000256" key="6">
    <source>
        <dbReference type="SAM" id="MobiDB-lite"/>
    </source>
</evidence>
<keyword evidence="3" id="KW-0378">Hydrolase</keyword>
<feature type="compositionally biased region" description="Polar residues" evidence="6">
    <location>
        <begin position="480"/>
        <end position="492"/>
    </location>
</feature>
<dbReference type="InterPro" id="IPR001900">
    <property type="entry name" value="RNase_II/R"/>
</dbReference>
<feature type="compositionally biased region" description="Basic residues" evidence="6">
    <location>
        <begin position="600"/>
        <end position="614"/>
    </location>
</feature>
<proteinExistence type="inferred from homology"/>
<dbReference type="SMART" id="SM00955">
    <property type="entry name" value="RNB"/>
    <property type="match status" value="1"/>
</dbReference>
<sequence length="2332" mass="267793">MDPMQNSNETQRKKAQNIQPMLQSIGCNSDISGFLKTDQPTSCQVSSPSLYKSSSSVCVSLLPSSSSSNVDGDQVGEVAGNNLKDISLHQQLTVFDHNYPAETNQEVNKTDIDEGVPKLQRRFEDNVHLTKITGDSVGTNCESKRLEEQNFAAEEVGKDDEKKTYGGINTHQPKEKHSDNYQLSDTDSVSSNNIVPCGGLEGQQRNSASSLRKVQVMENQAAVCRTSTDVRSDDKQIQELLETGRQHLSCGNKDLAWELVTSAYNALGRMAGNVEDTVIAEGYDACSDLFFRLGRIGAAIRSFYRGVEYQTNWEPNYYKIKAVGLWTLMLGTYTPFLERELELLRQELETISENLENKKIWERCLVVSSGLFGSYTYSDCNPFRTRDTINAGMKKSALRMAVCTYQMKNFQVAITQCKFVLEEICDYDCLSALLLWSSSLKEMKKYDTALKKAESALGCCKSTEDRQKVQNLISELQNKLDQQEEQNGQDSSEWLVGTNVGKDVEEKRRAEDAKSTNIRRPKRHRPKRKEKSPEPFDTSGSKTTSAKGGDSAQSSTHESLEFSNTSKLIYDSPSSNKESLGNELDISSSHSEINIPVRSRNSRRRRQRHLSRARTRSEGNVAISSSTHSVPQQRTISLNIEHDDSIHWSESDDEHINCSSDNIYSNFDSSMEDLQVEEQTNIDSTEESYFERSRLFFSEQNDINADETINIVTMLQKGLKLDEDFLRSFNDRSQQKNFYEDELSEEEVFRKRKEHPNRYKECILQIESSHVAYCTPLNQNDNIRKIEIHGRTKAGQAFSGDRVWVEVIKREERVTQEGKTFGKIIRTSQRNRNGNIKHPIYVCTMDDMESHLMRPICKTLPKIHVLNKKVKKFKVEIYKYNSVSEKLEFQKLIHVSPEARNSHVFLVVYIGWTRRHQYPRGAVIKVLPCAEDLEAGIRLLDIQFEVPGLYNFQTVKRVESVMSRNLNAEPTDALKTGRKDLTGLRIFTIDPPNSKDLDDSLSIEKVDGRFRVGVHISDVTAYVQKGDPVDMEAQQRSTTFYSGVRSPHHMLPEPLSQNLCSLLPGKRRLCISVFFYMSKDGEVVEQPLIEKSIISSSRRLNYREVQDIINENSTESDQGIQNDIHILLKLATLRRKRRLGNSMYAMHFECEEEVDEDSLSETFEAHYLVEEFMVLANTIVAGILLRKFPNLIPLRCQNPPPEEELQRWLKRQDKIVDLLVFLQDRRVADYRTVSLAATQKLNSKNLVAVQQKVYETLTSENSSKILKYMRTDELHPLQCLARQEWLKIQEYADYRCSGSLKNKSKEGKHYSLEMFPYTHFTSPIRRYVDQIVHRLLHCVIDGKEAVYTQKEVEEYCLRINTIAQKAKSYQKNCKSLSIAEKLKLKPTSYYCIIDDVTEMSVNFCSPALGSLQRSARELPFSLLDISSKPIFKKDTHTDREIVTVEWQKRLYNAYGSSSSVKREISRIDPNQHVVYVPKKDWVRALHSTFKGNATEISDALKNITPGLYNMPSSYDTVEDVSTETRDSTMMQPYSRFSTSFSYGQVVKVQMTAIARKGILTPYPQIFDVTKNVKCCLQHADDPVKWLCRYSTKPTMERYDNVNEYLDRWLPLVLMEAATTALENEGGFTINNLPVRFSEVKGQFRLKTEFCFERNIEISGRETYDLLEETDEADDSESQEENAITSHDWLCIRHAEPAVHESLAPSFIRVTHAQITNVRKRKRGDEISVDFQIHPLSSFPENVRVERCAVELLMKSDVDRRTEIYLKCLNKATELAKRIALNKKIPYLEKDHLRLAERLISKDDLNVGTLPKNNRKQREAITKALTSRFSLIQGPPGTGKSYAGIKLLYHFDKINKSWEREGNTRKQVLFCGPSNKSVDQVTKWMLKKLKEHCPNIVRMYGRSIEAVEFPIPGKTFLSKRSMRESKAAKDIADVSLHHLIRKKGKKYAEEINALDRKFGQPNYVFDYMEVKNYIHILKLATIDELKRHDVILCTTAVASNAKLLEGTDIYQIIIDEAAMCPEPQCMVPIIATKAEQVVLIGDHKQLQPIIKCREAAELGLKKSLFERYALSESLERNNVEYTLLEFQYRMNPQLCAFPSNEFYEGKLETRSSYLWEEGLFINMWLDQGFPHVLCHIEGKEEVLANRTDEGNEQSRSNKAEVEQIVKIFLHMVRKEGVKSNRINVVSQYNAQCHELREALRREGFVDKKGFDVNNKNKVNVNTVVASQGGEWDYVLFSTVRSLPEYMIERNPTLGWCKQKLGFITDYHQINVALTRARKGIVIVGNRNLLQCDEVWRRLINEYENKGCVTTAAQFPRKRHQKHKRKNNRSMEMK</sequence>
<feature type="region of interest" description="Disordered" evidence="6">
    <location>
        <begin position="480"/>
        <end position="632"/>
    </location>
</feature>
<feature type="compositionally biased region" description="Basic residues" evidence="6">
    <location>
        <begin position="517"/>
        <end position="530"/>
    </location>
</feature>
<dbReference type="PANTHER" id="PTHR43788:SF16">
    <property type="entry name" value="HELICASE WITH ZINC FINGER 2"/>
    <property type="match status" value="1"/>
</dbReference>
<comment type="caution">
    <text evidence="8">The sequence shown here is derived from an EMBL/GenBank/DDBJ whole genome shotgun (WGS) entry which is preliminary data.</text>
</comment>
<evidence type="ECO:0000256" key="1">
    <source>
        <dbReference type="ARBA" id="ARBA00007913"/>
    </source>
</evidence>
<dbReference type="GO" id="GO:0004386">
    <property type="term" value="F:helicase activity"/>
    <property type="evidence" value="ECO:0007669"/>
    <property type="project" value="UniProtKB-KW"/>
</dbReference>